<reference evidence="3 4" key="1">
    <citation type="submission" date="2023-02" db="EMBL/GenBank/DDBJ databases">
        <title>Genome sequence of Novosphingobium humi KACC 19094.</title>
        <authorList>
            <person name="Kim S."/>
            <person name="Heo J."/>
            <person name="Kwon S.-W."/>
        </authorList>
    </citation>
    <scope>NUCLEOTIDE SEQUENCE [LARGE SCALE GENOMIC DNA]</scope>
    <source>
        <strain evidence="3 4">KACC 19094</strain>
    </source>
</reference>
<evidence type="ECO:0000313" key="4">
    <source>
        <dbReference type="Proteomes" id="UP001218231"/>
    </source>
</evidence>
<gene>
    <name evidence="3" type="ORF">PQ457_10195</name>
</gene>
<dbReference type="InterPro" id="IPR007684">
    <property type="entry name" value="Znf_Ogr/Delta"/>
</dbReference>
<accession>A0ABY7TSY3</accession>
<evidence type="ECO:0000313" key="3">
    <source>
        <dbReference type="EMBL" id="WCT76321.1"/>
    </source>
</evidence>
<feature type="region of interest" description="Disordered" evidence="1">
    <location>
        <begin position="100"/>
        <end position="123"/>
    </location>
</feature>
<proteinExistence type="predicted"/>
<organism evidence="3 4">
    <name type="scientific">Novosphingobium humi</name>
    <dbReference type="NCBI Taxonomy" id="2282397"/>
    <lineage>
        <taxon>Bacteria</taxon>
        <taxon>Pseudomonadati</taxon>
        <taxon>Pseudomonadota</taxon>
        <taxon>Alphaproteobacteria</taxon>
        <taxon>Sphingomonadales</taxon>
        <taxon>Sphingomonadaceae</taxon>
        <taxon>Novosphingobium</taxon>
    </lineage>
</organism>
<sequence>MSGEGALDHRPLVYAPLEFRLRSGGGQAKGKAFITCPKCDAPMFIRRSERQTETVKHIDAHCTNTGCTMTGMFELVFVHFFNPGLLDRADLKLKACPREQIPHVLPPPRDDADDGQISMFDHP</sequence>
<name>A0ABY7TSY3_9SPHN</name>
<evidence type="ECO:0000256" key="1">
    <source>
        <dbReference type="SAM" id="MobiDB-lite"/>
    </source>
</evidence>
<dbReference type="Proteomes" id="UP001218231">
    <property type="component" value="Chromosome"/>
</dbReference>
<keyword evidence="4" id="KW-1185">Reference proteome</keyword>
<protein>
    <submittedName>
        <fullName evidence="3">Ogr/Delta-like zinc finger family protein</fullName>
    </submittedName>
</protein>
<dbReference type="RefSeq" id="WP_273616772.1">
    <property type="nucleotide sequence ID" value="NZ_CP103868.1"/>
</dbReference>
<dbReference type="EMBL" id="CP117417">
    <property type="protein sequence ID" value="WCT76321.1"/>
    <property type="molecule type" value="Genomic_DNA"/>
</dbReference>
<feature type="domain" description="Zinc finger Ogr/Delta-type" evidence="2">
    <location>
        <begin position="35"/>
        <end position="79"/>
    </location>
</feature>
<dbReference type="Pfam" id="PF04606">
    <property type="entry name" value="Ogr_Delta"/>
    <property type="match status" value="1"/>
</dbReference>
<evidence type="ECO:0000259" key="2">
    <source>
        <dbReference type="Pfam" id="PF04606"/>
    </source>
</evidence>